<dbReference type="Proteomes" id="UP001152049">
    <property type="component" value="Unassembled WGS sequence"/>
</dbReference>
<dbReference type="AlphaFoldDB" id="A0A9W8S9D6"/>
<organism evidence="1 2">
    <name type="scientific">Fusarium torreyae</name>
    <dbReference type="NCBI Taxonomy" id="1237075"/>
    <lineage>
        <taxon>Eukaryota</taxon>
        <taxon>Fungi</taxon>
        <taxon>Dikarya</taxon>
        <taxon>Ascomycota</taxon>
        <taxon>Pezizomycotina</taxon>
        <taxon>Sordariomycetes</taxon>
        <taxon>Hypocreomycetidae</taxon>
        <taxon>Hypocreales</taxon>
        <taxon>Nectriaceae</taxon>
        <taxon>Fusarium</taxon>
    </lineage>
</organism>
<sequence length="189" mass="20239">MLDKGQKIVIGSGSSLPLRIDLQQLQDEPHAQEAKSLDESSPYDLREVIRLQAIAISKLEKSTRLLEDSVALLQNHMQEDQNNTGTSTRSEAIQGDLASADTVQSSPVAGIGFVMPGDAHKNASTVQTCNLENITVGKESQQTIILEGGGSIRAKNIATGDGSVQLIGRLSDVTLQKNARSWNGRFGNS</sequence>
<protein>
    <submittedName>
        <fullName evidence="1">Uncharacterized protein</fullName>
    </submittedName>
</protein>
<name>A0A9W8S9D6_9HYPO</name>
<evidence type="ECO:0000313" key="2">
    <source>
        <dbReference type="Proteomes" id="UP001152049"/>
    </source>
</evidence>
<evidence type="ECO:0000313" key="1">
    <source>
        <dbReference type="EMBL" id="KAJ4267001.1"/>
    </source>
</evidence>
<accession>A0A9W8S9D6</accession>
<dbReference type="OrthoDB" id="5096712at2759"/>
<dbReference type="EMBL" id="JAOQAZ010000004">
    <property type="protein sequence ID" value="KAJ4267001.1"/>
    <property type="molecule type" value="Genomic_DNA"/>
</dbReference>
<proteinExistence type="predicted"/>
<comment type="caution">
    <text evidence="1">The sequence shown here is derived from an EMBL/GenBank/DDBJ whole genome shotgun (WGS) entry which is preliminary data.</text>
</comment>
<reference evidence="1" key="1">
    <citation type="submission" date="2022-09" db="EMBL/GenBank/DDBJ databases">
        <title>Fusarium specimens isolated from Avocado Roots.</title>
        <authorList>
            <person name="Stajich J."/>
            <person name="Roper C."/>
            <person name="Heimlech-Rivalta G."/>
        </authorList>
    </citation>
    <scope>NUCLEOTIDE SEQUENCE</scope>
    <source>
        <strain evidence="1">CF00136</strain>
    </source>
</reference>
<gene>
    <name evidence="1" type="ORF">NW762_003099</name>
</gene>
<keyword evidence="2" id="KW-1185">Reference proteome</keyword>